<proteinExistence type="predicted"/>
<dbReference type="Proteomes" id="UP000637239">
    <property type="component" value="Chromosome 1"/>
</dbReference>
<dbReference type="Pfam" id="PF13041">
    <property type="entry name" value="PPR_2"/>
    <property type="match status" value="1"/>
</dbReference>
<dbReference type="KEGG" id="ache:ACHE_11568A"/>
<dbReference type="GO" id="GO:0007005">
    <property type="term" value="P:mitochondrion organization"/>
    <property type="evidence" value="ECO:0007669"/>
    <property type="project" value="TreeGrafter"/>
</dbReference>
<evidence type="ECO:0000256" key="1">
    <source>
        <dbReference type="PROSITE-ProRule" id="PRU00708"/>
    </source>
</evidence>
<dbReference type="GO" id="GO:0005739">
    <property type="term" value="C:mitochondrion"/>
    <property type="evidence" value="ECO:0007669"/>
    <property type="project" value="TreeGrafter"/>
</dbReference>
<feature type="region of interest" description="Disordered" evidence="2">
    <location>
        <begin position="882"/>
        <end position="906"/>
    </location>
</feature>
<dbReference type="RefSeq" id="XP_043132688.1">
    <property type="nucleotide sequence ID" value="XM_043276151.1"/>
</dbReference>
<reference evidence="3" key="1">
    <citation type="submission" date="2021-01" db="EMBL/GenBank/DDBJ databases">
        <authorList>
            <consortium name="Aspergillus chevalieri M1 genome sequencing consortium"/>
            <person name="Kazuki M."/>
            <person name="Futagami T."/>
        </authorList>
    </citation>
    <scope>NUCLEOTIDE SEQUENCE</scope>
    <source>
        <strain evidence="3">M1</strain>
    </source>
</reference>
<dbReference type="PANTHER" id="PTHR47934">
    <property type="entry name" value="PENTATRICOPEPTIDE REPEAT-CONTAINING PROTEIN PET309, MITOCHONDRIAL"/>
    <property type="match status" value="1"/>
</dbReference>
<gene>
    <name evidence="3" type="ORF">ACHE_11568A</name>
</gene>
<feature type="compositionally biased region" description="Basic and acidic residues" evidence="2">
    <location>
        <begin position="1286"/>
        <end position="1300"/>
    </location>
</feature>
<feature type="region of interest" description="Disordered" evidence="2">
    <location>
        <begin position="124"/>
        <end position="146"/>
    </location>
</feature>
<evidence type="ECO:0008006" key="5">
    <source>
        <dbReference type="Google" id="ProtNLM"/>
    </source>
</evidence>
<dbReference type="InterPro" id="IPR002885">
    <property type="entry name" value="PPR_rpt"/>
</dbReference>
<dbReference type="GO" id="GO:0003729">
    <property type="term" value="F:mRNA binding"/>
    <property type="evidence" value="ECO:0007669"/>
    <property type="project" value="TreeGrafter"/>
</dbReference>
<accession>A0A7R7VG62</accession>
<feature type="compositionally biased region" description="Basic and acidic residues" evidence="2">
    <location>
        <begin position="130"/>
        <end position="146"/>
    </location>
</feature>
<sequence length="1300" mass="147199">MLERAAGCLENAGRRFFRDSNGAIRHSRSLYPLIGHNNGASADFPPWLLALVQISDLRGSHSLGATSNTRAPFLDFLYPPQTESFAASCLFNASKRIGSRRRRRTVPGLSRAYVSKSASRYQSAQAGQRVLEEHEKPGGEDERERARDSLRVLFNQRRQGDYEEAWTLYAVAGRPLDLKSSLLDYLSRSERPLDRNRLKQIFDEIPVEHRSAHDYLRLAESCVAAGTFPDLKGLCQEAVSSGVGNPCLAFTIAASVNNAQWDIAHEMWNSRPKSFEDKLSPDNEWLCSVISQVDLSLFLKNAVGLADFLKGQGDVRPARELVGILIDHAFSSLRAIENTSSRNILLLLRRYKGLGIVTAEHFYKLIQTSQSSDLRTTFIRSIVIYRTFRWQLPDKVPPAKIIRAMMRTLVSFNITNGMTYFMEEFSHFHGKPTPDVYKNALVAFSRAGDVAKVREVFDKLVSDHGPPRSRRLLTPLLYVQARIGNVRETRREFNRIPEEYGLPLNTVCWNNLLTAHANAGDPSGAFQTFDEMLKSGVELNSHTFGILMGVCANKGDIDNVRRLLAMAKQRRMQITAPMIDPIVEAYCRNGKFDVAESVAETCLGLEVQGSRVRMWNILLWHYAFRLDLEAVSRIRSRMDKAGLLPDGMTYAALMLSLALIGKTDSARRIFRSLHRNKRVHATEFHYTIILYGYVRERNRDMVHIVFREIKERFQRPGSSSSLLFLKNQLQRDLQSVRSGGKPEESTSVRLENAEKFLAETIADFDTTKLATKEPMPATGRQSAMEAFPSMFYEYVMNSYGTKGASRKVRELFDQFISRQQTSRASDNVEELAPLRLLNTLMLAHLRADEYKEVEKCWRLTFPRAIKLATPLDIDEWLSAQLPPADSLEPPRPSLPQSPQGNHDLLVDSDASDLSEELISQKNRILPSYKFMLSKPLSLYLRSLAYRNEVERIPEVVAEVERAGFSLSSYNWSSYVQLLATSANPSRQIEAFVVFEEKFMPNFPGWNFIRRGLSIKPSGVPRAIARLEEHRYGGRRDHLFKEGRIYWSKIQPDFMHPTYISMVYLASALLDFRERSVVEGGVQLQSLYTEAPRTLEALGNMPYLREKFQGVLLRSRQQKPDKRKIPLQWEPWVWTGGVLDVGGRPRSSALVLSSEAAARTSTAGGLDQHVTDTKAKAKASISEEDEPEDFPPPKTFDPEDEHDIETETSYEETSGLVDPDDESRYLREPDNLYVFRLPIVKDEQGSNELDEPAEESAEEPADGPADDASEYDAAEDAENAEANNEEQDLKHTGENESDGRS</sequence>
<dbReference type="PANTHER" id="PTHR47934:SF6">
    <property type="entry name" value="MITOCHONDRIAL GROUP I INTRON SPLICING FACTOR CCM1-RELATED"/>
    <property type="match status" value="1"/>
</dbReference>
<dbReference type="PROSITE" id="PS51375">
    <property type="entry name" value="PPR"/>
    <property type="match status" value="1"/>
</dbReference>
<dbReference type="GO" id="GO:0006396">
    <property type="term" value="P:RNA processing"/>
    <property type="evidence" value="ECO:0007669"/>
    <property type="project" value="TreeGrafter"/>
</dbReference>
<dbReference type="InterPro" id="IPR051114">
    <property type="entry name" value="Mito_RNA_Proc_CCM1"/>
</dbReference>
<feature type="region of interest" description="Disordered" evidence="2">
    <location>
        <begin position="1158"/>
        <end position="1300"/>
    </location>
</feature>
<feature type="compositionally biased region" description="Acidic residues" evidence="2">
    <location>
        <begin position="1197"/>
        <end position="1209"/>
    </location>
</feature>
<feature type="repeat" description="PPR" evidence="1">
    <location>
        <begin position="505"/>
        <end position="539"/>
    </location>
</feature>
<dbReference type="EMBL" id="AP024416">
    <property type="protein sequence ID" value="BCR84166.1"/>
    <property type="molecule type" value="Genomic_DNA"/>
</dbReference>
<evidence type="ECO:0000313" key="4">
    <source>
        <dbReference type="Proteomes" id="UP000637239"/>
    </source>
</evidence>
<evidence type="ECO:0000313" key="3">
    <source>
        <dbReference type="EMBL" id="BCR84166.1"/>
    </source>
</evidence>
<dbReference type="InterPro" id="IPR011990">
    <property type="entry name" value="TPR-like_helical_dom_sf"/>
</dbReference>
<feature type="compositionally biased region" description="Acidic residues" evidence="2">
    <location>
        <begin position="1247"/>
        <end position="1285"/>
    </location>
</feature>
<name>A0A7R7VG62_ASPCH</name>
<organism evidence="3 4">
    <name type="scientific">Aspergillus chevalieri</name>
    <name type="common">Eurotium chevalieri</name>
    <dbReference type="NCBI Taxonomy" id="182096"/>
    <lineage>
        <taxon>Eukaryota</taxon>
        <taxon>Fungi</taxon>
        <taxon>Dikarya</taxon>
        <taxon>Ascomycota</taxon>
        <taxon>Pezizomycotina</taxon>
        <taxon>Eurotiomycetes</taxon>
        <taxon>Eurotiomycetidae</taxon>
        <taxon>Eurotiales</taxon>
        <taxon>Aspergillaceae</taxon>
        <taxon>Aspergillus</taxon>
        <taxon>Aspergillus subgen. Aspergillus</taxon>
    </lineage>
</organism>
<dbReference type="Gene3D" id="1.25.40.10">
    <property type="entry name" value="Tetratricopeptide repeat domain"/>
    <property type="match status" value="2"/>
</dbReference>
<dbReference type="GeneID" id="66978525"/>
<evidence type="ECO:0000256" key="2">
    <source>
        <dbReference type="SAM" id="MobiDB-lite"/>
    </source>
</evidence>
<dbReference type="NCBIfam" id="TIGR00756">
    <property type="entry name" value="PPR"/>
    <property type="match status" value="1"/>
</dbReference>
<keyword evidence="4" id="KW-1185">Reference proteome</keyword>
<reference evidence="3" key="2">
    <citation type="submission" date="2021-02" db="EMBL/GenBank/DDBJ databases">
        <title>Aspergillus chevalieri M1 genome sequence.</title>
        <authorList>
            <person name="Kadooka C."/>
            <person name="Mori K."/>
            <person name="Futagami T."/>
        </authorList>
    </citation>
    <scope>NUCLEOTIDE SEQUENCE</scope>
    <source>
        <strain evidence="3">M1</strain>
    </source>
</reference>
<protein>
    <recommendedName>
        <fullName evidence="5">Translation regulator (Cya5)</fullName>
    </recommendedName>
</protein>